<sequence>MAGDIALARKESHHRGQALLGLAKVLTSEMPHTLARLRDGSLNEFRAT</sequence>
<dbReference type="Proteomes" id="UP000307087">
    <property type="component" value="Unassembled WGS sequence"/>
</dbReference>
<proteinExistence type="predicted"/>
<keyword evidence="1" id="KW-0255">Endonuclease</keyword>
<keyword evidence="1" id="KW-0378">Hydrolase</keyword>
<dbReference type="EMBL" id="STGW01000009">
    <property type="protein sequence ID" value="THV10823.1"/>
    <property type="molecule type" value="Genomic_DNA"/>
</dbReference>
<gene>
    <name evidence="1" type="ORF">E9934_13935</name>
</gene>
<dbReference type="AlphaFoldDB" id="A0A4S8N423"/>
<dbReference type="GO" id="GO:0004519">
    <property type="term" value="F:endonuclease activity"/>
    <property type="evidence" value="ECO:0007669"/>
    <property type="project" value="UniProtKB-KW"/>
</dbReference>
<reference evidence="1 2" key="1">
    <citation type="journal article" date="2009" name="Int. J. Syst. Evol. Microbiol.">
        <title>Nocardioides caeni sp. nov., isolated from wastewater.</title>
        <authorList>
            <person name="Yoon J.H."/>
            <person name="Kang S.J."/>
            <person name="Park S."/>
            <person name="Kim W."/>
            <person name="Oh T.K."/>
        </authorList>
    </citation>
    <scope>NUCLEOTIDE SEQUENCE [LARGE SCALE GENOMIC DNA]</scope>
    <source>
        <strain evidence="1 2">DSM 23134</strain>
    </source>
</reference>
<keyword evidence="2" id="KW-1185">Reference proteome</keyword>
<evidence type="ECO:0000313" key="2">
    <source>
        <dbReference type="Proteomes" id="UP000307087"/>
    </source>
</evidence>
<evidence type="ECO:0000313" key="1">
    <source>
        <dbReference type="EMBL" id="THV10823.1"/>
    </source>
</evidence>
<comment type="caution">
    <text evidence="1">The sequence shown here is derived from an EMBL/GenBank/DDBJ whole genome shotgun (WGS) entry which is preliminary data.</text>
</comment>
<feature type="non-terminal residue" evidence="1">
    <location>
        <position position="48"/>
    </location>
</feature>
<organism evidence="1 2">
    <name type="scientific">Nocardioides caeni</name>
    <dbReference type="NCBI Taxonomy" id="574700"/>
    <lineage>
        <taxon>Bacteria</taxon>
        <taxon>Bacillati</taxon>
        <taxon>Actinomycetota</taxon>
        <taxon>Actinomycetes</taxon>
        <taxon>Propionibacteriales</taxon>
        <taxon>Nocardioidaceae</taxon>
        <taxon>Nocardioides</taxon>
    </lineage>
</organism>
<keyword evidence="1" id="KW-0540">Nuclease</keyword>
<name>A0A4S8N423_9ACTN</name>
<protein>
    <submittedName>
        <fullName evidence="1">HNH endonuclease</fullName>
    </submittedName>
</protein>
<accession>A0A4S8N423</accession>